<keyword evidence="1" id="KW-1133">Transmembrane helix</keyword>
<reference evidence="2 3" key="1">
    <citation type="journal article" date="2013" name="J. Biotechnol.">
        <title>Genome sequence of Corynebacterium pseudotuberculosis biovar equi strain 258 and prediction of antigenic targets to improve biotechnological vaccine production.</title>
        <authorList>
            <person name="Soares S.C."/>
            <person name="Trost E."/>
            <person name="Ramos R.T."/>
            <person name="Carneiro A.R."/>
            <person name="Santos A.R."/>
            <person name="Pinto A.C."/>
            <person name="Barbosa E."/>
            <person name="Aburjaile F."/>
            <person name="Ali A."/>
            <person name="Diniz C.A."/>
            <person name="Hassan S.S."/>
            <person name="Fiaux K."/>
            <person name="Guimaraes L.C."/>
            <person name="Bakhtiar S.M."/>
            <person name="Pereira U."/>
            <person name="Almeida S.S."/>
            <person name="Abreu V.A."/>
            <person name="Rocha F.S."/>
            <person name="Dorella F.A."/>
            <person name="Miyoshi A."/>
            <person name="Silva A."/>
            <person name="Azevedo V."/>
            <person name="Tauch A."/>
        </authorList>
    </citation>
    <scope>NUCLEOTIDE SEQUENCE [LARGE SCALE GENOMIC DNA]</scope>
    <source>
        <strain evidence="2 3">258</strain>
    </source>
</reference>
<protein>
    <submittedName>
        <fullName evidence="2">Uncharacterized protein</fullName>
    </submittedName>
</protein>
<keyword evidence="1" id="KW-0472">Membrane</keyword>
<accession>A0AAU8PYB1</accession>
<keyword evidence="1" id="KW-0812">Transmembrane</keyword>
<feature type="transmembrane region" description="Helical" evidence="1">
    <location>
        <begin position="20"/>
        <end position="45"/>
    </location>
</feature>
<dbReference type="Proteomes" id="UP000006465">
    <property type="component" value="Chromosome"/>
</dbReference>
<evidence type="ECO:0000313" key="2">
    <source>
        <dbReference type="EMBL" id="AFK17168.1"/>
    </source>
</evidence>
<gene>
    <name evidence="2" type="ORF">CP258_07865</name>
</gene>
<dbReference type="AlphaFoldDB" id="A0AAU8PYB1"/>
<evidence type="ECO:0000313" key="3">
    <source>
        <dbReference type="Proteomes" id="UP000006465"/>
    </source>
</evidence>
<dbReference type="KEGG" id="coe:CP258_07865"/>
<dbReference type="GeneID" id="93974124"/>
<organism evidence="2 3">
    <name type="scientific">Corynebacterium pseudotuberculosis 258</name>
    <dbReference type="NCBI Taxonomy" id="1168865"/>
    <lineage>
        <taxon>Bacteria</taxon>
        <taxon>Bacillati</taxon>
        <taxon>Actinomycetota</taxon>
        <taxon>Actinomycetes</taxon>
        <taxon>Mycobacteriales</taxon>
        <taxon>Corynebacteriaceae</taxon>
        <taxon>Corynebacterium</taxon>
    </lineage>
</organism>
<proteinExistence type="predicted"/>
<evidence type="ECO:0000256" key="1">
    <source>
        <dbReference type="SAM" id="Phobius"/>
    </source>
</evidence>
<sequence>MEQVTGFIDSASQFLTSAPLWLQAPLVLIVVVPVCGVLALVWLRLIDVLGARILRILMSVRAKVEARMRSTK</sequence>
<name>A0AAU8PYB1_CORPS</name>
<dbReference type="EMBL" id="CP003540">
    <property type="protein sequence ID" value="AFK17168.1"/>
    <property type="molecule type" value="Genomic_DNA"/>
</dbReference>
<dbReference type="RefSeq" id="WP_014300857.1">
    <property type="nucleotide sequence ID" value="NC_017945.3"/>
</dbReference>